<dbReference type="GO" id="GO:0008168">
    <property type="term" value="F:methyltransferase activity"/>
    <property type="evidence" value="ECO:0007669"/>
    <property type="project" value="UniProtKB-KW"/>
</dbReference>
<feature type="domain" description="CobE/GbiG C-terminal" evidence="1">
    <location>
        <begin position="3"/>
        <end position="116"/>
    </location>
</feature>
<dbReference type="Pfam" id="PF01890">
    <property type="entry name" value="CbiG_C"/>
    <property type="match status" value="1"/>
</dbReference>
<protein>
    <submittedName>
        <fullName evidence="3">Cobalt-precorrin 5A hydrolase</fullName>
    </submittedName>
    <submittedName>
        <fullName evidence="2">Precorrin methylase</fullName>
    </submittedName>
</protein>
<reference evidence="3 4" key="1">
    <citation type="submission" date="2016-11" db="EMBL/GenBank/DDBJ databases">
        <authorList>
            <person name="Jaros S."/>
            <person name="Januszkiewicz K."/>
            <person name="Wedrychowicz H."/>
        </authorList>
    </citation>
    <scope>NUCLEOTIDE SEQUENCE [LARGE SCALE GENOMIC DNA]</scope>
    <source>
        <strain evidence="3 4">DSM 4740</strain>
    </source>
</reference>
<name>A0A1M6ZR45_9GAMM</name>
<evidence type="ECO:0000259" key="1">
    <source>
        <dbReference type="Pfam" id="PF01890"/>
    </source>
</evidence>
<dbReference type="GO" id="GO:0009236">
    <property type="term" value="P:cobalamin biosynthetic process"/>
    <property type="evidence" value="ECO:0007669"/>
    <property type="project" value="InterPro"/>
</dbReference>
<dbReference type="GO" id="GO:0032259">
    <property type="term" value="P:methylation"/>
    <property type="evidence" value="ECO:0007669"/>
    <property type="project" value="UniProtKB-KW"/>
</dbReference>
<reference evidence="2 5" key="2">
    <citation type="submission" date="2019-07" db="EMBL/GenBank/DDBJ databases">
        <title>Whole genome shotgun sequence of Halomonas cupida NBRC 102219.</title>
        <authorList>
            <person name="Hosoyama A."/>
            <person name="Uohara A."/>
            <person name="Ohji S."/>
            <person name="Ichikawa N."/>
        </authorList>
    </citation>
    <scope>NUCLEOTIDE SEQUENCE [LARGE SCALE GENOMIC DNA]</scope>
    <source>
        <strain evidence="2 5">NBRC 102219</strain>
    </source>
</reference>
<dbReference type="InterPro" id="IPR036518">
    <property type="entry name" value="CobE/GbiG_C_sf"/>
</dbReference>
<dbReference type="Proteomes" id="UP000184123">
    <property type="component" value="Unassembled WGS sequence"/>
</dbReference>
<sequence>MKVAGFGFRRSVSLSALEELLDRLRECHGPIDRLAASEAMWPRVAELGKAHGLVVLRVPEASLPTAVTITHSSHSLKARGTGSVAEAVALIAAGSDAQLLGPRLVSGDRQATAAVAERSFS</sequence>
<evidence type="ECO:0000313" key="2">
    <source>
        <dbReference type="EMBL" id="GEN22674.1"/>
    </source>
</evidence>
<evidence type="ECO:0000313" key="5">
    <source>
        <dbReference type="Proteomes" id="UP000321726"/>
    </source>
</evidence>
<dbReference type="GO" id="GO:0016787">
    <property type="term" value="F:hydrolase activity"/>
    <property type="evidence" value="ECO:0007669"/>
    <property type="project" value="UniProtKB-KW"/>
</dbReference>
<keyword evidence="5" id="KW-1185">Reference proteome</keyword>
<evidence type="ECO:0000313" key="4">
    <source>
        <dbReference type="Proteomes" id="UP000184123"/>
    </source>
</evidence>
<dbReference type="OrthoDB" id="6370669at2"/>
<organism evidence="3 4">
    <name type="scientific">Halomonas cupida</name>
    <dbReference type="NCBI Taxonomy" id="44933"/>
    <lineage>
        <taxon>Bacteria</taxon>
        <taxon>Pseudomonadati</taxon>
        <taxon>Pseudomonadota</taxon>
        <taxon>Gammaproteobacteria</taxon>
        <taxon>Oceanospirillales</taxon>
        <taxon>Halomonadaceae</taxon>
        <taxon>Halomonas</taxon>
    </lineage>
</organism>
<keyword evidence="3" id="KW-0378">Hydrolase</keyword>
<dbReference type="Proteomes" id="UP000321726">
    <property type="component" value="Unassembled WGS sequence"/>
</dbReference>
<gene>
    <name evidence="2" type="primary">cobE</name>
    <name evidence="2" type="ORF">HCU01_06230</name>
    <name evidence="3" type="ORF">SAMN05660971_00218</name>
</gene>
<accession>A0A1M6ZR45</accession>
<keyword evidence="2" id="KW-0489">Methyltransferase</keyword>
<dbReference type="SUPFAM" id="SSF159664">
    <property type="entry name" value="CobE/GbiG C-terminal domain-like"/>
    <property type="match status" value="1"/>
</dbReference>
<evidence type="ECO:0000313" key="3">
    <source>
        <dbReference type="EMBL" id="SHL32988.1"/>
    </source>
</evidence>
<dbReference type="AlphaFoldDB" id="A0A1M6ZR45"/>
<dbReference type="InterPro" id="IPR002750">
    <property type="entry name" value="CobE/GbiG_C"/>
</dbReference>
<keyword evidence="2" id="KW-0808">Transferase</keyword>
<dbReference type="EMBL" id="BJXU01000019">
    <property type="protein sequence ID" value="GEN22674.1"/>
    <property type="molecule type" value="Genomic_DNA"/>
</dbReference>
<dbReference type="EMBL" id="FRCA01000001">
    <property type="protein sequence ID" value="SHL32988.1"/>
    <property type="molecule type" value="Genomic_DNA"/>
</dbReference>
<dbReference type="STRING" id="44933.SAMN05660971_00218"/>
<dbReference type="Gene3D" id="3.30.420.180">
    <property type="entry name" value="CobE/GbiG C-terminal domain"/>
    <property type="match status" value="1"/>
</dbReference>
<proteinExistence type="predicted"/>